<evidence type="ECO:0000313" key="2">
    <source>
        <dbReference type="Proteomes" id="UP000011607"/>
    </source>
</evidence>
<proteinExistence type="predicted"/>
<organism evidence="1 2">
    <name type="scientific">Halobiforma nitratireducens JCM 10879</name>
    <dbReference type="NCBI Taxonomy" id="1227454"/>
    <lineage>
        <taxon>Archaea</taxon>
        <taxon>Methanobacteriati</taxon>
        <taxon>Methanobacteriota</taxon>
        <taxon>Stenosarchaea group</taxon>
        <taxon>Halobacteria</taxon>
        <taxon>Halobacteriales</taxon>
        <taxon>Natrialbaceae</taxon>
        <taxon>Halobiforma</taxon>
    </lineage>
</organism>
<evidence type="ECO:0000313" key="1">
    <source>
        <dbReference type="EMBL" id="EMA45551.1"/>
    </source>
</evidence>
<dbReference type="AlphaFoldDB" id="M0MIR2"/>
<name>M0MIR2_9EURY</name>
<gene>
    <name evidence="1" type="ORF">C446_02240</name>
</gene>
<accession>M0MIR2</accession>
<dbReference type="OrthoDB" id="195237at2157"/>
<sequence>MESHVRLECVTYERHGNVGVWTIEDLENLFETEEKVEKAEQHYKDVAGQDDMTGTVVVIQEYDSLSSEKQDRIAGVWSRLVEEAGTAKTAFVADGVGAMAIKSNIGTQTVQTDSFQSVDEAISWAG</sequence>
<protein>
    <recommendedName>
        <fullName evidence="3">STAS/SEC14 domain-containing protein</fullName>
    </recommendedName>
</protein>
<keyword evidence="2" id="KW-1185">Reference proteome</keyword>
<comment type="caution">
    <text evidence="1">The sequence shown here is derived from an EMBL/GenBank/DDBJ whole genome shotgun (WGS) entry which is preliminary data.</text>
</comment>
<dbReference type="EMBL" id="AOMA01000017">
    <property type="protein sequence ID" value="EMA45551.1"/>
    <property type="molecule type" value="Genomic_DNA"/>
</dbReference>
<reference evidence="1 2" key="1">
    <citation type="journal article" date="2014" name="PLoS Genet.">
        <title>Phylogenetically driven sequencing of extremely halophilic archaea reveals strategies for static and dynamic osmo-response.</title>
        <authorList>
            <person name="Becker E.A."/>
            <person name="Seitzer P.M."/>
            <person name="Tritt A."/>
            <person name="Larsen D."/>
            <person name="Krusor M."/>
            <person name="Yao A.I."/>
            <person name="Wu D."/>
            <person name="Madern D."/>
            <person name="Eisen J.A."/>
            <person name="Darling A.E."/>
            <person name="Facciotti M.T."/>
        </authorList>
    </citation>
    <scope>NUCLEOTIDE SEQUENCE [LARGE SCALE GENOMIC DNA]</scope>
    <source>
        <strain evidence="1 2">JCM 10879</strain>
    </source>
</reference>
<dbReference type="eggNOG" id="arCOG06336">
    <property type="taxonomic scope" value="Archaea"/>
</dbReference>
<dbReference type="Proteomes" id="UP000011607">
    <property type="component" value="Unassembled WGS sequence"/>
</dbReference>
<evidence type="ECO:0008006" key="3">
    <source>
        <dbReference type="Google" id="ProtNLM"/>
    </source>
</evidence>
<dbReference type="RefSeq" id="WP_006671420.1">
    <property type="nucleotide sequence ID" value="NZ_AOMA01000017.1"/>
</dbReference>